<evidence type="ECO:0000256" key="3">
    <source>
        <dbReference type="HAMAP-Rule" id="MF_01385"/>
    </source>
</evidence>
<dbReference type="AlphaFoldDB" id="A0AAU0F1V2"/>
<comment type="subcellular location">
    <subcellularLocation>
        <location evidence="3">Cytoplasm</location>
    </subcellularLocation>
</comment>
<evidence type="ECO:0000256" key="2">
    <source>
        <dbReference type="ARBA" id="ARBA00023186"/>
    </source>
</evidence>
<keyword evidence="2 3" id="KW-0143">Chaperone</keyword>
<dbReference type="PIRSF" id="PIRSF009467">
    <property type="entry name" value="Ureas_acces_UreF"/>
    <property type="match status" value="1"/>
</dbReference>
<dbReference type="KEGG" id="bpor:BPO_2072"/>
<dbReference type="GO" id="GO:0016151">
    <property type="term" value="F:nickel cation binding"/>
    <property type="evidence" value="ECO:0007669"/>
    <property type="project" value="UniProtKB-UniRule"/>
</dbReference>
<organism evidence="4 5">
    <name type="scientific">Bergeyella porcorum</name>
    <dbReference type="NCBI Taxonomy" id="1735111"/>
    <lineage>
        <taxon>Bacteria</taxon>
        <taxon>Pseudomonadati</taxon>
        <taxon>Bacteroidota</taxon>
        <taxon>Flavobacteriia</taxon>
        <taxon>Flavobacteriales</taxon>
        <taxon>Weeksellaceae</taxon>
        <taxon>Bergeyella</taxon>
    </lineage>
</organism>
<dbReference type="Proteomes" id="UP001432059">
    <property type="component" value="Chromosome"/>
</dbReference>
<dbReference type="InterPro" id="IPR002639">
    <property type="entry name" value="UreF"/>
</dbReference>
<dbReference type="PANTHER" id="PTHR33620">
    <property type="entry name" value="UREASE ACCESSORY PROTEIN F"/>
    <property type="match status" value="1"/>
</dbReference>
<keyword evidence="5" id="KW-1185">Reference proteome</keyword>
<dbReference type="PANTHER" id="PTHR33620:SF1">
    <property type="entry name" value="UREASE ACCESSORY PROTEIN F"/>
    <property type="match status" value="1"/>
</dbReference>
<keyword evidence="1 3" id="KW-0996">Nickel insertion</keyword>
<accession>A0AAU0F1V2</accession>
<comment type="subunit">
    <text evidence="3">UreD, UreF and UreG form a complex that acts as a GTP-hydrolysis-dependent molecular chaperone, activating the urease apoprotein by helping to assemble the nickel containing metallocenter of UreC. The UreE protein probably delivers the nickel.</text>
</comment>
<dbReference type="HAMAP" id="MF_01385">
    <property type="entry name" value="UreF"/>
    <property type="match status" value="1"/>
</dbReference>
<protein>
    <recommendedName>
        <fullName evidence="3">Urease accessory protein UreF</fullName>
    </recommendedName>
</protein>
<name>A0AAU0F1V2_9FLAO</name>
<keyword evidence="3" id="KW-0963">Cytoplasm</keyword>
<dbReference type="Gene3D" id="1.10.4190.10">
    <property type="entry name" value="Urease accessory protein UreF"/>
    <property type="match status" value="1"/>
</dbReference>
<dbReference type="GO" id="GO:0005737">
    <property type="term" value="C:cytoplasm"/>
    <property type="evidence" value="ECO:0007669"/>
    <property type="project" value="UniProtKB-SubCell"/>
</dbReference>
<gene>
    <name evidence="3 4" type="primary">ureF</name>
    <name evidence="4" type="ORF">BPO_2072</name>
</gene>
<comment type="similarity">
    <text evidence="3">Belongs to the UreF family.</text>
</comment>
<evidence type="ECO:0000256" key="1">
    <source>
        <dbReference type="ARBA" id="ARBA00022988"/>
    </source>
</evidence>
<dbReference type="Pfam" id="PF01730">
    <property type="entry name" value="UreF"/>
    <property type="match status" value="1"/>
</dbReference>
<evidence type="ECO:0000313" key="5">
    <source>
        <dbReference type="Proteomes" id="UP001432059"/>
    </source>
</evidence>
<proteinExistence type="inferred from homology"/>
<comment type="function">
    <text evidence="3">Required for maturation of urease via the functional incorporation of the urease nickel metallocenter.</text>
</comment>
<dbReference type="EMBL" id="CP136426">
    <property type="protein sequence ID" value="WOC52719.1"/>
    <property type="molecule type" value="Genomic_DNA"/>
</dbReference>
<dbReference type="RefSeq" id="WP_327984069.1">
    <property type="nucleotide sequence ID" value="NZ_CP136426.1"/>
</dbReference>
<reference evidence="4" key="1">
    <citation type="submission" date="2023-10" db="EMBL/GenBank/DDBJ databases">
        <title>Characterization and whole genome sequencing of a novel strain of Bergeyella porcorum QD2021 isolated from pig.</title>
        <authorList>
            <person name="Liu G."/>
            <person name="Chen C."/>
            <person name="Han X."/>
        </authorList>
    </citation>
    <scope>NUCLEOTIDE SEQUENCE</scope>
    <source>
        <strain evidence="4">QD2021</strain>
    </source>
</reference>
<dbReference type="InterPro" id="IPR038277">
    <property type="entry name" value="UreF_sf"/>
</dbReference>
<sequence>MQQLLTLLQINDSMFPIGGFTHSYGLESYIAADLVKDTPTAKKYAENMLRYNVFYNDAAFLNKTYQEFSGRKVIKKLIELDDFVTALKAPYEIREASRKLAIRFLKTAQELKPHTFCQKYLDLIQKKEVSGHYAIAFGLYAMLSGIDKKDALTAFYYNTLNGIVTNCAKAVPISQMHGQKILFDLQSTIEELVAQQDGLDEEMIGLCCIGQEIKCMQHEKLYTRIYIS</sequence>
<evidence type="ECO:0000313" key="4">
    <source>
        <dbReference type="EMBL" id="WOC52719.1"/>
    </source>
</evidence>